<keyword evidence="2" id="KW-1185">Reference proteome</keyword>
<gene>
    <name evidence="1" type="ORF">J2X07_002269</name>
</gene>
<proteinExistence type="predicted"/>
<evidence type="ECO:0008006" key="3">
    <source>
        <dbReference type="Google" id="ProtNLM"/>
    </source>
</evidence>
<reference evidence="1 2" key="1">
    <citation type="submission" date="2023-07" db="EMBL/GenBank/DDBJ databases">
        <title>Sorghum-associated microbial communities from plants grown in Nebraska, USA.</title>
        <authorList>
            <person name="Schachtman D."/>
        </authorList>
    </citation>
    <scope>NUCLEOTIDE SEQUENCE [LARGE SCALE GENOMIC DNA]</scope>
    <source>
        <strain evidence="1 2">BE211</strain>
    </source>
</reference>
<comment type="caution">
    <text evidence="1">The sequence shown here is derived from an EMBL/GenBank/DDBJ whole genome shotgun (WGS) entry which is preliminary data.</text>
</comment>
<protein>
    <recommendedName>
        <fullName evidence="3">DUF1672 domain-containing protein</fullName>
    </recommendedName>
</protein>
<dbReference type="Pfam" id="PF07901">
    <property type="entry name" value="DUF1672"/>
    <property type="match status" value="1"/>
</dbReference>
<evidence type="ECO:0000313" key="1">
    <source>
        <dbReference type="EMBL" id="MDR7073283.1"/>
    </source>
</evidence>
<dbReference type="RefSeq" id="WP_310258784.1">
    <property type="nucleotide sequence ID" value="NZ_JAVDWA010000003.1"/>
</dbReference>
<accession>A0ABU1U1B8</accession>
<sequence>MKIKKKSINHKLKLVTGITTLMLLGGCLNMKSTAQNDPKRPETEVSVSSYTGEGLKLDNGEKTDKIAQKHKKEIITDVEKFFLNKYKTKVKVNNIVGAVDGATVIVESLGKPHFYTYAIVPIDIEQEKVMTDGIWTQEGQVEGAIMDGIYGMIYEDEFKTLEAYLKQFANKYPVVFMKQEAIDKAAGDGFMTRYYYATVYDRSFTQLYEQYIKNPNTSSEQWKSAFKQTEHLPKDFIITIHLYMKEKDAEPEQKIFDQLKADIEKMDGLPMGMYSLNLHDNTVDKTNAINSKQNTIETFDKDYIPKK</sequence>
<dbReference type="PROSITE" id="PS51257">
    <property type="entry name" value="PROKAR_LIPOPROTEIN"/>
    <property type="match status" value="1"/>
</dbReference>
<dbReference type="InterPro" id="IPR012873">
    <property type="entry name" value="DUF1672"/>
</dbReference>
<organism evidence="1 2">
    <name type="scientific">Fictibacillus barbaricus</name>
    <dbReference type="NCBI Taxonomy" id="182136"/>
    <lineage>
        <taxon>Bacteria</taxon>
        <taxon>Bacillati</taxon>
        <taxon>Bacillota</taxon>
        <taxon>Bacilli</taxon>
        <taxon>Bacillales</taxon>
        <taxon>Fictibacillaceae</taxon>
        <taxon>Fictibacillus</taxon>
    </lineage>
</organism>
<dbReference type="Proteomes" id="UP001258181">
    <property type="component" value="Unassembled WGS sequence"/>
</dbReference>
<evidence type="ECO:0000313" key="2">
    <source>
        <dbReference type="Proteomes" id="UP001258181"/>
    </source>
</evidence>
<name>A0ABU1U1B8_9BACL</name>
<dbReference type="EMBL" id="JAVDWA010000003">
    <property type="protein sequence ID" value="MDR7073283.1"/>
    <property type="molecule type" value="Genomic_DNA"/>
</dbReference>